<keyword evidence="4" id="KW-1185">Reference proteome</keyword>
<comment type="caution">
    <text evidence="3">The sequence shown here is derived from an EMBL/GenBank/DDBJ whole genome shotgun (WGS) entry which is preliminary data.</text>
</comment>
<dbReference type="InterPro" id="IPR013830">
    <property type="entry name" value="SGNH_hydro"/>
</dbReference>
<feature type="chain" id="PRO_5002545094" evidence="1">
    <location>
        <begin position="18"/>
        <end position="277"/>
    </location>
</feature>
<dbReference type="GO" id="GO:0004622">
    <property type="term" value="F:phosphatidylcholine lysophospholipase activity"/>
    <property type="evidence" value="ECO:0007669"/>
    <property type="project" value="TreeGrafter"/>
</dbReference>
<keyword evidence="3" id="KW-0378">Hydrolase</keyword>
<dbReference type="InterPro" id="IPR036514">
    <property type="entry name" value="SGNH_hydro_sf"/>
</dbReference>
<reference evidence="3 4" key="1">
    <citation type="submission" date="2015-05" db="EMBL/GenBank/DDBJ databases">
        <title>Distinctive expansion of gene families associated with plant cell wall degradation and secondary metabolism in the genomes of grapevine trunk pathogens.</title>
        <authorList>
            <person name="Lawrence D.P."/>
            <person name="Travadon R."/>
            <person name="Rolshausen P.E."/>
            <person name="Baumgartner K."/>
        </authorList>
    </citation>
    <scope>NUCLEOTIDE SEQUENCE [LARGE SCALE GENOMIC DNA]</scope>
    <source>
        <strain evidence="3">DA912</strain>
    </source>
</reference>
<evidence type="ECO:0000259" key="2">
    <source>
        <dbReference type="Pfam" id="PF13472"/>
    </source>
</evidence>
<dbReference type="AlphaFoldDB" id="A0A0G2HHY7"/>
<proteinExistence type="predicted"/>
<protein>
    <submittedName>
        <fullName evidence="3">Putative gdsl-like lipase acylhydrolase</fullName>
    </submittedName>
</protein>
<reference evidence="3 4" key="2">
    <citation type="submission" date="2015-05" db="EMBL/GenBank/DDBJ databases">
        <authorList>
            <person name="Morales-Cruz A."/>
            <person name="Amrine K.C."/>
            <person name="Cantu D."/>
        </authorList>
    </citation>
    <scope>NUCLEOTIDE SEQUENCE [LARGE SCALE GENOMIC DNA]</scope>
    <source>
        <strain evidence="3">DA912</strain>
    </source>
</reference>
<name>A0A0G2HHY7_9PEZI</name>
<keyword evidence="1" id="KW-0732">Signal</keyword>
<dbReference type="PANTHER" id="PTHR30383:SF31">
    <property type="entry name" value="SGNH HYDROLASE-TYPE ESTERASE DOMAIN-CONTAINING PROTEIN-RELATED"/>
    <property type="match status" value="1"/>
</dbReference>
<dbReference type="PANTHER" id="PTHR30383">
    <property type="entry name" value="THIOESTERASE 1/PROTEASE 1/LYSOPHOSPHOLIPASE L1"/>
    <property type="match status" value="1"/>
</dbReference>
<feature type="signal peptide" evidence="1">
    <location>
        <begin position="1"/>
        <end position="17"/>
    </location>
</feature>
<dbReference type="OrthoDB" id="3915838at2759"/>
<dbReference type="EMBL" id="LCUC01000191">
    <property type="protein sequence ID" value="KKY34683.1"/>
    <property type="molecule type" value="Genomic_DNA"/>
</dbReference>
<sequence length="277" mass="28160">MLRDIFILPIAVAVASALPRGITVIPGGSADTVTPLTTLSSSGGVAARQVPAPAPAPAVPLRIMPLGASVTFGTGSTTGNSYRKNLRDQLVAAGQTVNFVGEFRNGNFTNSQVEATPGFVINQIANSSSATVPRFLPNLVLLDAGTNNCNAGGTVPDAGANVSSLISSIYAQSPGTTVILASVLVNKVPAQEACRVGVNSQYSALAAQLAGQGAKFVMVDMRSPEGPTTSDLADTRHPNDVGYQKMANIWAQGIQQAISKGFITAPAENGIAADGGA</sequence>
<dbReference type="Gene3D" id="3.40.50.1110">
    <property type="entry name" value="SGNH hydrolase"/>
    <property type="match status" value="1"/>
</dbReference>
<feature type="domain" description="SGNH hydrolase-type esterase" evidence="2">
    <location>
        <begin position="66"/>
        <end position="244"/>
    </location>
</feature>
<organism evidence="3 4">
    <name type="scientific">Diaporthe ampelina</name>
    <dbReference type="NCBI Taxonomy" id="1214573"/>
    <lineage>
        <taxon>Eukaryota</taxon>
        <taxon>Fungi</taxon>
        <taxon>Dikarya</taxon>
        <taxon>Ascomycota</taxon>
        <taxon>Pezizomycotina</taxon>
        <taxon>Sordariomycetes</taxon>
        <taxon>Sordariomycetidae</taxon>
        <taxon>Diaporthales</taxon>
        <taxon>Diaporthaceae</taxon>
        <taxon>Diaporthe</taxon>
    </lineage>
</organism>
<dbReference type="InterPro" id="IPR051532">
    <property type="entry name" value="Ester_Hydrolysis_Enzymes"/>
</dbReference>
<dbReference type="Proteomes" id="UP000034680">
    <property type="component" value="Unassembled WGS sequence"/>
</dbReference>
<gene>
    <name evidence="3" type="ORF">UCDDA912_g05346</name>
</gene>
<dbReference type="SUPFAM" id="SSF52266">
    <property type="entry name" value="SGNH hydrolase"/>
    <property type="match status" value="1"/>
</dbReference>
<dbReference type="Pfam" id="PF13472">
    <property type="entry name" value="Lipase_GDSL_2"/>
    <property type="match status" value="1"/>
</dbReference>
<evidence type="ECO:0000256" key="1">
    <source>
        <dbReference type="SAM" id="SignalP"/>
    </source>
</evidence>
<accession>A0A0G2HHY7</accession>
<evidence type="ECO:0000313" key="3">
    <source>
        <dbReference type="EMBL" id="KKY34683.1"/>
    </source>
</evidence>
<evidence type="ECO:0000313" key="4">
    <source>
        <dbReference type="Proteomes" id="UP000034680"/>
    </source>
</evidence>